<dbReference type="GeneID" id="6074170"/>
<dbReference type="Proteomes" id="UP000001194">
    <property type="component" value="Unassembled WGS sequence"/>
</dbReference>
<accession>B0D277</accession>
<gene>
    <name evidence="1" type="ORF">LACBIDRAFT_324533</name>
</gene>
<name>B0D277_LACBS</name>
<sequence>MNFVQAADEAFEGSYVHAATIRFVTRLHHSLNRWDSSCWNPDRRPNCDMRCRVRSSKSIQNEGQRGEGTQLDLNQRFFSFNLPLKVQIHRTYLELNQDIQLTMLQALMEHSGSNEVKVVVHEIFLDIHQVNQFQGHNIPGVKPGLFCTPGFEPGAGLLLIEFGLHYRCVQHL</sequence>
<keyword evidence="2" id="KW-1185">Reference proteome</keyword>
<protein>
    <submittedName>
        <fullName evidence="1">Predicted protein</fullName>
    </submittedName>
</protein>
<dbReference type="AlphaFoldDB" id="B0D277"/>
<evidence type="ECO:0000313" key="2">
    <source>
        <dbReference type="Proteomes" id="UP000001194"/>
    </source>
</evidence>
<dbReference type="KEGG" id="lbc:LACBIDRAFT_324533"/>
<dbReference type="InParanoid" id="B0D277"/>
<dbReference type="RefSeq" id="XP_001878358.1">
    <property type="nucleotide sequence ID" value="XM_001878323.1"/>
</dbReference>
<dbReference type="EMBL" id="DS547096">
    <property type="protein sequence ID" value="EDR11057.1"/>
    <property type="molecule type" value="Genomic_DNA"/>
</dbReference>
<evidence type="ECO:0000313" key="1">
    <source>
        <dbReference type="EMBL" id="EDR11057.1"/>
    </source>
</evidence>
<organism evidence="2">
    <name type="scientific">Laccaria bicolor (strain S238N-H82 / ATCC MYA-4686)</name>
    <name type="common">Bicoloured deceiver</name>
    <name type="synonym">Laccaria laccata var. bicolor</name>
    <dbReference type="NCBI Taxonomy" id="486041"/>
    <lineage>
        <taxon>Eukaryota</taxon>
        <taxon>Fungi</taxon>
        <taxon>Dikarya</taxon>
        <taxon>Basidiomycota</taxon>
        <taxon>Agaricomycotina</taxon>
        <taxon>Agaricomycetes</taxon>
        <taxon>Agaricomycetidae</taxon>
        <taxon>Agaricales</taxon>
        <taxon>Agaricineae</taxon>
        <taxon>Hydnangiaceae</taxon>
        <taxon>Laccaria</taxon>
    </lineage>
</organism>
<dbReference type="HOGENOM" id="CLU_1555513_0_0_1"/>
<proteinExistence type="predicted"/>
<reference evidence="1 2" key="1">
    <citation type="journal article" date="2008" name="Nature">
        <title>The genome of Laccaria bicolor provides insights into mycorrhizal symbiosis.</title>
        <authorList>
            <person name="Martin F."/>
            <person name="Aerts A."/>
            <person name="Ahren D."/>
            <person name="Brun A."/>
            <person name="Danchin E.G.J."/>
            <person name="Duchaussoy F."/>
            <person name="Gibon J."/>
            <person name="Kohler A."/>
            <person name="Lindquist E."/>
            <person name="Pereda V."/>
            <person name="Salamov A."/>
            <person name="Shapiro H.J."/>
            <person name="Wuyts J."/>
            <person name="Blaudez D."/>
            <person name="Buee M."/>
            <person name="Brokstein P."/>
            <person name="Canbaeck B."/>
            <person name="Cohen D."/>
            <person name="Courty P.E."/>
            <person name="Coutinho P.M."/>
            <person name="Delaruelle C."/>
            <person name="Detter J.C."/>
            <person name="Deveau A."/>
            <person name="DiFazio S."/>
            <person name="Duplessis S."/>
            <person name="Fraissinet-Tachet L."/>
            <person name="Lucic E."/>
            <person name="Frey-Klett P."/>
            <person name="Fourrey C."/>
            <person name="Feussner I."/>
            <person name="Gay G."/>
            <person name="Grimwood J."/>
            <person name="Hoegger P.J."/>
            <person name="Jain P."/>
            <person name="Kilaru S."/>
            <person name="Labbe J."/>
            <person name="Lin Y.C."/>
            <person name="Legue V."/>
            <person name="Le Tacon F."/>
            <person name="Marmeisse R."/>
            <person name="Melayah D."/>
            <person name="Montanini B."/>
            <person name="Muratet M."/>
            <person name="Nehls U."/>
            <person name="Niculita-Hirzel H."/>
            <person name="Oudot-Le Secq M.P."/>
            <person name="Peter M."/>
            <person name="Quesneville H."/>
            <person name="Rajashekar B."/>
            <person name="Reich M."/>
            <person name="Rouhier N."/>
            <person name="Schmutz J."/>
            <person name="Yin T."/>
            <person name="Chalot M."/>
            <person name="Henrissat B."/>
            <person name="Kuees U."/>
            <person name="Lucas S."/>
            <person name="Van de Peer Y."/>
            <person name="Podila G.K."/>
            <person name="Polle A."/>
            <person name="Pukkila P.J."/>
            <person name="Richardson P.M."/>
            <person name="Rouze P."/>
            <person name="Sanders I.R."/>
            <person name="Stajich J.E."/>
            <person name="Tunlid A."/>
            <person name="Tuskan G."/>
            <person name="Grigoriev I.V."/>
        </authorList>
    </citation>
    <scope>NUCLEOTIDE SEQUENCE [LARGE SCALE GENOMIC DNA]</scope>
    <source>
        <strain evidence="2">S238N-H82 / ATCC MYA-4686</strain>
    </source>
</reference>